<gene>
    <name evidence="2" type="ORF">KSP40_PGU018029</name>
</gene>
<protein>
    <submittedName>
        <fullName evidence="2">Uncharacterized protein</fullName>
    </submittedName>
</protein>
<evidence type="ECO:0000313" key="3">
    <source>
        <dbReference type="Proteomes" id="UP001412067"/>
    </source>
</evidence>
<name>A0ABR2N014_9ASPA</name>
<evidence type="ECO:0000256" key="1">
    <source>
        <dbReference type="SAM" id="MobiDB-lite"/>
    </source>
</evidence>
<sequence length="89" mass="9779">MFRTEAPKFAGWRSQKPSSRFRPQCQNRSLVGLIPRRSRSFSAENPFLLPLAQAPWTLLLALAHCSPPSGTPATLKPLIVHPTSTVCGP</sequence>
<proteinExistence type="predicted"/>
<feature type="region of interest" description="Disordered" evidence="1">
    <location>
        <begin position="1"/>
        <end position="22"/>
    </location>
</feature>
<organism evidence="2 3">
    <name type="scientific">Platanthera guangdongensis</name>
    <dbReference type="NCBI Taxonomy" id="2320717"/>
    <lineage>
        <taxon>Eukaryota</taxon>
        <taxon>Viridiplantae</taxon>
        <taxon>Streptophyta</taxon>
        <taxon>Embryophyta</taxon>
        <taxon>Tracheophyta</taxon>
        <taxon>Spermatophyta</taxon>
        <taxon>Magnoliopsida</taxon>
        <taxon>Liliopsida</taxon>
        <taxon>Asparagales</taxon>
        <taxon>Orchidaceae</taxon>
        <taxon>Orchidoideae</taxon>
        <taxon>Orchideae</taxon>
        <taxon>Orchidinae</taxon>
        <taxon>Platanthera</taxon>
    </lineage>
</organism>
<accession>A0ABR2N014</accession>
<keyword evidence="3" id="KW-1185">Reference proteome</keyword>
<dbReference type="Proteomes" id="UP001412067">
    <property type="component" value="Unassembled WGS sequence"/>
</dbReference>
<evidence type="ECO:0000313" key="2">
    <source>
        <dbReference type="EMBL" id="KAK8968498.1"/>
    </source>
</evidence>
<reference evidence="2 3" key="1">
    <citation type="journal article" date="2022" name="Nat. Plants">
        <title>Genomes of leafy and leafless Platanthera orchids illuminate the evolution of mycoheterotrophy.</title>
        <authorList>
            <person name="Li M.H."/>
            <person name="Liu K.W."/>
            <person name="Li Z."/>
            <person name="Lu H.C."/>
            <person name="Ye Q.L."/>
            <person name="Zhang D."/>
            <person name="Wang J.Y."/>
            <person name="Li Y.F."/>
            <person name="Zhong Z.M."/>
            <person name="Liu X."/>
            <person name="Yu X."/>
            <person name="Liu D.K."/>
            <person name="Tu X.D."/>
            <person name="Liu B."/>
            <person name="Hao Y."/>
            <person name="Liao X.Y."/>
            <person name="Jiang Y.T."/>
            <person name="Sun W.H."/>
            <person name="Chen J."/>
            <person name="Chen Y.Q."/>
            <person name="Ai Y."/>
            <person name="Zhai J.W."/>
            <person name="Wu S.S."/>
            <person name="Zhou Z."/>
            <person name="Hsiao Y.Y."/>
            <person name="Wu W.L."/>
            <person name="Chen Y.Y."/>
            <person name="Lin Y.F."/>
            <person name="Hsu J.L."/>
            <person name="Li C.Y."/>
            <person name="Wang Z.W."/>
            <person name="Zhao X."/>
            <person name="Zhong W.Y."/>
            <person name="Ma X.K."/>
            <person name="Ma L."/>
            <person name="Huang J."/>
            <person name="Chen G.Z."/>
            <person name="Huang M.Z."/>
            <person name="Huang L."/>
            <person name="Peng D.H."/>
            <person name="Luo Y.B."/>
            <person name="Zou S.Q."/>
            <person name="Chen S.P."/>
            <person name="Lan S."/>
            <person name="Tsai W.C."/>
            <person name="Van de Peer Y."/>
            <person name="Liu Z.J."/>
        </authorList>
    </citation>
    <scope>NUCLEOTIDE SEQUENCE [LARGE SCALE GENOMIC DNA]</scope>
    <source>
        <strain evidence="2">Lor288</strain>
    </source>
</reference>
<dbReference type="EMBL" id="JBBWWR010000004">
    <property type="protein sequence ID" value="KAK8968498.1"/>
    <property type="molecule type" value="Genomic_DNA"/>
</dbReference>
<comment type="caution">
    <text evidence="2">The sequence shown here is derived from an EMBL/GenBank/DDBJ whole genome shotgun (WGS) entry which is preliminary data.</text>
</comment>